<dbReference type="Pfam" id="PF03726">
    <property type="entry name" value="PNPase"/>
    <property type="match status" value="1"/>
</dbReference>
<dbReference type="GO" id="GO:0004654">
    <property type="term" value="F:polyribonucleotide nucleotidyltransferase activity"/>
    <property type="evidence" value="ECO:0007669"/>
    <property type="project" value="UniProtKB-UniRule"/>
</dbReference>
<dbReference type="InterPro" id="IPR012162">
    <property type="entry name" value="PNPase"/>
</dbReference>
<dbReference type="InterPro" id="IPR036345">
    <property type="entry name" value="ExoRNase_PH_dom2_sf"/>
</dbReference>
<dbReference type="SUPFAM" id="SSF50249">
    <property type="entry name" value="Nucleic acid-binding proteins"/>
    <property type="match status" value="1"/>
</dbReference>
<dbReference type="PROSITE" id="PS50126">
    <property type="entry name" value="S1"/>
    <property type="match status" value="1"/>
</dbReference>
<protein>
    <recommendedName>
        <fullName evidence="9">Polyribonucleotide nucleotidyltransferase</fullName>
        <ecNumber evidence="9">2.7.7.8</ecNumber>
    </recommendedName>
    <alternativeName>
        <fullName evidence="9">Polynucleotide phosphorylase</fullName>
        <shortName evidence="9">PNPase</shortName>
    </alternativeName>
</protein>
<dbReference type="GO" id="GO:0005829">
    <property type="term" value="C:cytosol"/>
    <property type="evidence" value="ECO:0007669"/>
    <property type="project" value="TreeGrafter"/>
</dbReference>
<dbReference type="PROSITE" id="PS50084">
    <property type="entry name" value="KH_TYPE_1"/>
    <property type="match status" value="1"/>
</dbReference>
<dbReference type="EC" id="2.7.7.8" evidence="9"/>
<evidence type="ECO:0000259" key="10">
    <source>
        <dbReference type="PROSITE" id="PS50126"/>
    </source>
</evidence>
<dbReference type="GO" id="GO:0000287">
    <property type="term" value="F:magnesium ion binding"/>
    <property type="evidence" value="ECO:0007669"/>
    <property type="project" value="UniProtKB-UniRule"/>
</dbReference>
<dbReference type="GO" id="GO:0006396">
    <property type="term" value="P:RNA processing"/>
    <property type="evidence" value="ECO:0007669"/>
    <property type="project" value="InterPro"/>
</dbReference>
<evidence type="ECO:0000256" key="2">
    <source>
        <dbReference type="ARBA" id="ARBA00007404"/>
    </source>
</evidence>
<evidence type="ECO:0000256" key="9">
    <source>
        <dbReference type="HAMAP-Rule" id="MF_01595"/>
    </source>
</evidence>
<dbReference type="GO" id="GO:0003723">
    <property type="term" value="F:RNA binding"/>
    <property type="evidence" value="ECO:0007669"/>
    <property type="project" value="UniProtKB-UniRule"/>
</dbReference>
<dbReference type="InterPro" id="IPR003029">
    <property type="entry name" value="S1_domain"/>
</dbReference>
<evidence type="ECO:0000256" key="3">
    <source>
        <dbReference type="ARBA" id="ARBA00022490"/>
    </source>
</evidence>
<dbReference type="Proteomes" id="UP000319828">
    <property type="component" value="Unassembled WGS sequence"/>
</dbReference>
<name>A0A557PH96_9VIBR</name>
<comment type="subunit">
    <text evidence="9">Component of the RNA degradosome, which is a multiprotein complex involved in RNA processing and mRNA degradation.</text>
</comment>
<dbReference type="HAMAP" id="MF_01595">
    <property type="entry name" value="PNPase"/>
    <property type="match status" value="1"/>
</dbReference>
<dbReference type="CDD" id="cd02393">
    <property type="entry name" value="KH-I_PNPase"/>
    <property type="match status" value="1"/>
</dbReference>
<comment type="cofactor">
    <cofactor evidence="9">
        <name>Mg(2+)</name>
        <dbReference type="ChEBI" id="CHEBI:18420"/>
    </cofactor>
</comment>
<keyword evidence="6 9" id="KW-0479">Metal-binding</keyword>
<dbReference type="SUPFAM" id="SSF55666">
    <property type="entry name" value="Ribonuclease PH domain 2-like"/>
    <property type="match status" value="2"/>
</dbReference>
<dbReference type="FunFam" id="3.30.230.70:FF:000001">
    <property type="entry name" value="Polyribonucleotide nucleotidyltransferase"/>
    <property type="match status" value="1"/>
</dbReference>
<evidence type="ECO:0000313" key="11">
    <source>
        <dbReference type="EMBL" id="TVO40041.1"/>
    </source>
</evidence>
<dbReference type="InterPro" id="IPR036612">
    <property type="entry name" value="KH_dom_type_1_sf"/>
</dbReference>
<dbReference type="Pfam" id="PF01138">
    <property type="entry name" value="RNase_PH"/>
    <property type="match status" value="2"/>
</dbReference>
<dbReference type="Gene3D" id="3.30.1370.10">
    <property type="entry name" value="K Homology domain, type 1"/>
    <property type="match status" value="1"/>
</dbReference>
<dbReference type="NCBIfam" id="TIGR03591">
    <property type="entry name" value="polynuc_phos"/>
    <property type="match status" value="1"/>
</dbReference>
<evidence type="ECO:0000256" key="5">
    <source>
        <dbReference type="ARBA" id="ARBA00022695"/>
    </source>
</evidence>
<dbReference type="FunFam" id="3.30.230.70:FF:000002">
    <property type="entry name" value="Polyribonucleotide nucleotidyltransferase"/>
    <property type="match status" value="1"/>
</dbReference>
<dbReference type="InterPro" id="IPR001247">
    <property type="entry name" value="ExoRNase_PH_dom1"/>
</dbReference>
<dbReference type="InterPro" id="IPR036456">
    <property type="entry name" value="PNPase_PH_RNA-bd_sf"/>
</dbReference>
<dbReference type="CDD" id="cd11364">
    <property type="entry name" value="RNase_PH_PNPase_2"/>
    <property type="match status" value="1"/>
</dbReference>
<proteinExistence type="inferred from homology"/>
<comment type="similarity">
    <text evidence="2 9">Belongs to the polyribonucleotide nucleotidyltransferase family.</text>
</comment>
<dbReference type="GO" id="GO:0006402">
    <property type="term" value="P:mRNA catabolic process"/>
    <property type="evidence" value="ECO:0007669"/>
    <property type="project" value="UniProtKB-UniRule"/>
</dbReference>
<reference evidence="11 12" key="1">
    <citation type="submission" date="2019-07" db="EMBL/GenBank/DDBJ databases">
        <title>The draft genome sequence of Vibrio algivorus M1486.</title>
        <authorList>
            <person name="Meng X."/>
        </authorList>
    </citation>
    <scope>NUCLEOTIDE SEQUENCE [LARGE SCALE GENOMIC DNA]</scope>
    <source>
        <strain evidence="11 12">M1486</strain>
    </source>
</reference>
<dbReference type="InterPro" id="IPR012340">
    <property type="entry name" value="NA-bd_OB-fold"/>
</dbReference>
<feature type="binding site" evidence="9">
    <location>
        <position position="490"/>
    </location>
    <ligand>
        <name>Mg(2+)</name>
        <dbReference type="ChEBI" id="CHEBI:18420"/>
    </ligand>
</feature>
<keyword evidence="8 9" id="KW-0694">RNA-binding</keyword>
<dbReference type="Pfam" id="PF03725">
    <property type="entry name" value="RNase_PH_C"/>
    <property type="match status" value="1"/>
</dbReference>
<dbReference type="OrthoDB" id="9804305at2"/>
<dbReference type="Pfam" id="PF00575">
    <property type="entry name" value="S1"/>
    <property type="match status" value="1"/>
</dbReference>
<dbReference type="InterPro" id="IPR020568">
    <property type="entry name" value="Ribosomal_Su5_D2-typ_SF"/>
</dbReference>
<keyword evidence="7 9" id="KW-0460">Magnesium</keyword>
<dbReference type="GO" id="GO:0000175">
    <property type="term" value="F:3'-5'-RNA exonuclease activity"/>
    <property type="evidence" value="ECO:0007669"/>
    <property type="project" value="TreeGrafter"/>
</dbReference>
<comment type="caution">
    <text evidence="11">The sequence shown here is derived from an EMBL/GenBank/DDBJ whole genome shotgun (WGS) entry which is preliminary data.</text>
</comment>
<dbReference type="FunFam" id="2.40.50.140:FF:000023">
    <property type="entry name" value="Polyribonucleotide nucleotidyltransferase"/>
    <property type="match status" value="1"/>
</dbReference>
<dbReference type="AlphaFoldDB" id="A0A557PH96"/>
<keyword evidence="4 9" id="KW-0808">Transferase</keyword>
<dbReference type="Pfam" id="PF00013">
    <property type="entry name" value="KH_1"/>
    <property type="match status" value="1"/>
</dbReference>
<dbReference type="PIRSF" id="PIRSF005499">
    <property type="entry name" value="PNPase"/>
    <property type="match status" value="1"/>
</dbReference>
<dbReference type="SUPFAM" id="SSF46915">
    <property type="entry name" value="Polynucleotide phosphorylase/guanosine pentaphosphate synthase (PNPase/GPSI), domain 3"/>
    <property type="match status" value="1"/>
</dbReference>
<dbReference type="InterPro" id="IPR004087">
    <property type="entry name" value="KH_dom"/>
</dbReference>
<keyword evidence="5 9" id="KW-0548">Nucleotidyltransferase</keyword>
<evidence type="ECO:0000256" key="7">
    <source>
        <dbReference type="ARBA" id="ARBA00022842"/>
    </source>
</evidence>
<feature type="binding site" evidence="9">
    <location>
        <position position="496"/>
    </location>
    <ligand>
        <name>Mg(2+)</name>
        <dbReference type="ChEBI" id="CHEBI:18420"/>
    </ligand>
</feature>
<dbReference type="PANTHER" id="PTHR11252:SF0">
    <property type="entry name" value="POLYRIBONUCLEOTIDE NUCLEOTIDYLTRANSFERASE 1, MITOCHONDRIAL"/>
    <property type="match status" value="1"/>
</dbReference>
<evidence type="ECO:0000256" key="8">
    <source>
        <dbReference type="ARBA" id="ARBA00022884"/>
    </source>
</evidence>
<accession>A0A557PH96</accession>
<dbReference type="FunFam" id="3.30.1370.10:FF:000001">
    <property type="entry name" value="Polyribonucleotide nucleotidyltransferase"/>
    <property type="match status" value="1"/>
</dbReference>
<feature type="domain" description="S1 motif" evidence="10">
    <location>
        <begin position="626"/>
        <end position="694"/>
    </location>
</feature>
<dbReference type="SMART" id="SM00316">
    <property type="entry name" value="S1"/>
    <property type="match status" value="1"/>
</dbReference>
<dbReference type="EMBL" id="VMKJ01000001">
    <property type="protein sequence ID" value="TVO40041.1"/>
    <property type="molecule type" value="Genomic_DNA"/>
</dbReference>
<evidence type="ECO:0000256" key="1">
    <source>
        <dbReference type="ARBA" id="ARBA00004496"/>
    </source>
</evidence>
<dbReference type="InterPro" id="IPR027408">
    <property type="entry name" value="PNPase/RNase_PH_dom_sf"/>
</dbReference>
<dbReference type="SUPFAM" id="SSF54211">
    <property type="entry name" value="Ribosomal protein S5 domain 2-like"/>
    <property type="match status" value="2"/>
</dbReference>
<comment type="function">
    <text evidence="9">Involved in mRNA degradation. Catalyzes the phosphorolysis of single-stranded polyribonucleotides processively in the 3'- to 5'-direction.</text>
</comment>
<organism evidence="11 12">
    <name type="scientific">Vibrio algivorus</name>
    <dbReference type="NCBI Taxonomy" id="1667024"/>
    <lineage>
        <taxon>Bacteria</taxon>
        <taxon>Pseudomonadati</taxon>
        <taxon>Pseudomonadota</taxon>
        <taxon>Gammaproteobacteria</taxon>
        <taxon>Vibrionales</taxon>
        <taxon>Vibrionaceae</taxon>
        <taxon>Vibrio</taxon>
    </lineage>
</organism>
<dbReference type="InterPro" id="IPR004088">
    <property type="entry name" value="KH_dom_type_1"/>
</dbReference>
<evidence type="ECO:0000313" key="12">
    <source>
        <dbReference type="Proteomes" id="UP000319828"/>
    </source>
</evidence>
<dbReference type="InterPro" id="IPR015848">
    <property type="entry name" value="PNPase_PH_RNA-bd_bac/org-type"/>
</dbReference>
<dbReference type="CDD" id="cd11363">
    <property type="entry name" value="RNase_PH_PNPase_1"/>
    <property type="match status" value="1"/>
</dbReference>
<keyword evidence="3 9" id="KW-0963">Cytoplasm</keyword>
<evidence type="ECO:0000256" key="6">
    <source>
        <dbReference type="ARBA" id="ARBA00022723"/>
    </source>
</evidence>
<dbReference type="SMART" id="SM00322">
    <property type="entry name" value="KH"/>
    <property type="match status" value="1"/>
</dbReference>
<evidence type="ECO:0000256" key="4">
    <source>
        <dbReference type="ARBA" id="ARBA00022679"/>
    </source>
</evidence>
<dbReference type="Gene3D" id="2.40.50.140">
    <property type="entry name" value="Nucleic acid-binding proteins"/>
    <property type="match status" value="1"/>
</dbReference>
<comment type="catalytic activity">
    <reaction evidence="9">
        <text>RNA(n+1) + phosphate = RNA(n) + a ribonucleoside 5'-diphosphate</text>
        <dbReference type="Rhea" id="RHEA:22096"/>
        <dbReference type="Rhea" id="RHEA-COMP:14527"/>
        <dbReference type="Rhea" id="RHEA-COMP:17342"/>
        <dbReference type="ChEBI" id="CHEBI:43474"/>
        <dbReference type="ChEBI" id="CHEBI:57930"/>
        <dbReference type="ChEBI" id="CHEBI:140395"/>
        <dbReference type="EC" id="2.7.7.8"/>
    </reaction>
</comment>
<sequence>MKDLYVKAIVKKFQYGNHTVTLETGVIARQATAAVMASMDDTSVFVSVVAKKEAVEGQDFFPLTVNYQERTYAAGKIPGGFFKREGRPSEGETLTARLIDRPIRPLFPDAFKNEVQVIATVVSANPNISPDIITMIGTSAALAISGVPFNGPIGSARVGHINGELVLNPSETELKESKLDLVVAGTEGAVLMVESEADNLTEEEMLAAVVYGHDQQQVVISAINEFAAEVATPAWDWTAPAENTELKNKIAELAEAQLIEAYQITEKMARYDRIHQLSDEVKQKLLSENEELNPKEIHAIFHDLEKNVVRSRIIAGNPRIDGREKDMVRALDVRTGVLPRTHGSSLFTRGETQALVTATLGTQRDAQIIDSLLGEKKDNFLLHYNFPPYCVGETGFVGSPKRREIGHGKLAKRGIAAVMPSVEEFPYTVRVVSEITESNGSSSMASVCGTSLALMDAGVPIKSSVAGIAMGLVKEGDDFVVLSDILGDEDHLGDMDFKVAGTNDGITALQMDIKIEGITKEIMQIALNQAQGARKHILKVMDEAISGAREEISEFAPRIHTMKISAEKIKDVIGKGGAVIRALTEETGTTIEIDDDGTIKIAATEGEAAKEAIRRIEEITAEVEVGRIYSGKVARLADFGAFVTILPGKDGLVHISQIADKRIEKVSDYLSEGQEVQVKVLEIDRQGRVRLSMKEAVETTEAPAEPSAE</sequence>
<dbReference type="NCBIfam" id="NF008805">
    <property type="entry name" value="PRK11824.1"/>
    <property type="match status" value="1"/>
</dbReference>
<dbReference type="CDD" id="cd04472">
    <property type="entry name" value="S1_PNPase"/>
    <property type="match status" value="1"/>
</dbReference>
<dbReference type="PANTHER" id="PTHR11252">
    <property type="entry name" value="POLYRIBONUCLEOTIDE NUCLEOTIDYLTRANSFERASE"/>
    <property type="match status" value="1"/>
</dbReference>
<dbReference type="SUPFAM" id="SSF54791">
    <property type="entry name" value="Eukaryotic type KH-domain (KH-domain type I)"/>
    <property type="match status" value="1"/>
</dbReference>
<comment type="subcellular location">
    <subcellularLocation>
        <location evidence="1 9">Cytoplasm</location>
    </subcellularLocation>
</comment>
<dbReference type="Gene3D" id="3.30.230.70">
    <property type="entry name" value="GHMP Kinase, N-terminal domain"/>
    <property type="match status" value="2"/>
</dbReference>
<gene>
    <name evidence="9 11" type="primary">pnp</name>
    <name evidence="11" type="ORF">FOF44_00860</name>
</gene>
<dbReference type="InterPro" id="IPR015847">
    <property type="entry name" value="ExoRNase_PH_dom2"/>
</dbReference>